<dbReference type="Proteomes" id="UP001205843">
    <property type="component" value="Unassembled WGS sequence"/>
</dbReference>
<dbReference type="Pfam" id="PF06094">
    <property type="entry name" value="GGACT"/>
    <property type="match status" value="1"/>
</dbReference>
<gene>
    <name evidence="5" type="ORF">J2T57_002230</name>
</gene>
<organism evidence="5 6">
    <name type="scientific">Natronocella acetinitrilica</name>
    <dbReference type="NCBI Taxonomy" id="414046"/>
    <lineage>
        <taxon>Bacteria</taxon>
        <taxon>Pseudomonadati</taxon>
        <taxon>Pseudomonadota</taxon>
        <taxon>Gammaproteobacteria</taxon>
        <taxon>Chromatiales</taxon>
        <taxon>Ectothiorhodospiraceae</taxon>
        <taxon>Natronocella</taxon>
    </lineage>
</organism>
<reference evidence="5" key="1">
    <citation type="submission" date="2022-03" db="EMBL/GenBank/DDBJ databases">
        <title>Genomic Encyclopedia of Type Strains, Phase III (KMG-III): the genomes of soil and plant-associated and newly described type strains.</title>
        <authorList>
            <person name="Whitman W."/>
        </authorList>
    </citation>
    <scope>NUCLEOTIDE SEQUENCE</scope>
    <source>
        <strain evidence="5">ANL 6-2</strain>
    </source>
</reference>
<proteinExistence type="predicted"/>
<keyword evidence="1" id="KW-0456">Lyase</keyword>
<name>A0AAE3KGB7_9GAMM</name>
<feature type="active site" description="Proton acceptor" evidence="2">
    <location>
        <position position="84"/>
    </location>
</feature>
<keyword evidence="6" id="KW-1185">Reference proteome</keyword>
<dbReference type="InterPro" id="IPR009288">
    <property type="entry name" value="AIG2-like_dom"/>
</dbReference>
<dbReference type="RefSeq" id="WP_253477996.1">
    <property type="nucleotide sequence ID" value="NZ_JALJXV010000005.1"/>
</dbReference>
<dbReference type="AlphaFoldDB" id="A0AAE3KGB7"/>
<feature type="domain" description="Gamma-glutamylcyclotransferase AIG2-like" evidence="4">
    <location>
        <begin position="7"/>
        <end position="113"/>
    </location>
</feature>
<dbReference type="InterPro" id="IPR036568">
    <property type="entry name" value="GGCT-like_sf"/>
</dbReference>
<evidence type="ECO:0000256" key="2">
    <source>
        <dbReference type="PIRSR" id="PIRSR617939-1"/>
    </source>
</evidence>
<evidence type="ECO:0000313" key="5">
    <source>
        <dbReference type="EMBL" id="MCP1675082.1"/>
    </source>
</evidence>
<evidence type="ECO:0000259" key="4">
    <source>
        <dbReference type="Pfam" id="PF06094"/>
    </source>
</evidence>
<sequence length="178" mass="20355">MSEWIRYFAYGSNMLPARLRERTPSCRRVGVATLSGHALRFNQRSTGDGSAKCNIVEAVNASDQVYGVVFDLRVHERPALDRAEDLDVGYRLQHLTVELGDSVEPVFCYVAMPNTIDDSVRPFRWYRDIVLHGARRHDFPPHYLQQIQSTHVIEDPNRRRDAHHRALLALPDYSGPGD</sequence>
<dbReference type="EMBL" id="JALJXV010000005">
    <property type="protein sequence ID" value="MCP1675082.1"/>
    <property type="molecule type" value="Genomic_DNA"/>
</dbReference>
<dbReference type="GO" id="GO:0003839">
    <property type="term" value="F:gamma-glutamylcyclotransferase activity"/>
    <property type="evidence" value="ECO:0007669"/>
    <property type="project" value="InterPro"/>
</dbReference>
<dbReference type="SUPFAM" id="SSF110857">
    <property type="entry name" value="Gamma-glutamyl cyclotransferase-like"/>
    <property type="match status" value="1"/>
</dbReference>
<evidence type="ECO:0000313" key="6">
    <source>
        <dbReference type="Proteomes" id="UP001205843"/>
    </source>
</evidence>
<dbReference type="InterPro" id="IPR013024">
    <property type="entry name" value="GGCT-like"/>
</dbReference>
<dbReference type="PANTHER" id="PTHR12935">
    <property type="entry name" value="GAMMA-GLUTAMYLCYCLOTRANSFERASE"/>
    <property type="match status" value="1"/>
</dbReference>
<evidence type="ECO:0000256" key="3">
    <source>
        <dbReference type="PIRSR" id="PIRSR617939-2"/>
    </source>
</evidence>
<feature type="binding site" evidence="3">
    <location>
        <position position="126"/>
    </location>
    <ligand>
        <name>substrate</name>
    </ligand>
</feature>
<protein>
    <recommendedName>
        <fullName evidence="4">Gamma-glutamylcyclotransferase AIG2-like domain-containing protein</fullName>
    </recommendedName>
</protein>
<dbReference type="CDD" id="cd06661">
    <property type="entry name" value="GGCT_like"/>
    <property type="match status" value="1"/>
</dbReference>
<dbReference type="PANTHER" id="PTHR12935:SF0">
    <property type="entry name" value="GAMMA-GLUTAMYLCYCLOTRANSFERASE"/>
    <property type="match status" value="1"/>
</dbReference>
<dbReference type="InterPro" id="IPR017939">
    <property type="entry name" value="G-Glutamylcylcotransferase"/>
</dbReference>
<comment type="caution">
    <text evidence="5">The sequence shown here is derived from an EMBL/GenBank/DDBJ whole genome shotgun (WGS) entry which is preliminary data.</text>
</comment>
<evidence type="ECO:0000256" key="1">
    <source>
        <dbReference type="ARBA" id="ARBA00023239"/>
    </source>
</evidence>
<feature type="binding site" evidence="3">
    <location>
        <begin position="7"/>
        <end position="12"/>
    </location>
    <ligand>
        <name>substrate</name>
    </ligand>
</feature>
<accession>A0AAE3KGB7</accession>
<dbReference type="Gene3D" id="3.10.490.10">
    <property type="entry name" value="Gamma-glutamyl cyclotransferase-like"/>
    <property type="match status" value="1"/>
</dbReference>